<dbReference type="OrthoDB" id="8957546at2759"/>
<organism evidence="1 2">
    <name type="scientific">Dissostichus mawsoni</name>
    <name type="common">Antarctic cod</name>
    <dbReference type="NCBI Taxonomy" id="36200"/>
    <lineage>
        <taxon>Eukaryota</taxon>
        <taxon>Metazoa</taxon>
        <taxon>Chordata</taxon>
        <taxon>Craniata</taxon>
        <taxon>Vertebrata</taxon>
        <taxon>Euteleostomi</taxon>
        <taxon>Actinopterygii</taxon>
        <taxon>Neopterygii</taxon>
        <taxon>Teleostei</taxon>
        <taxon>Neoteleostei</taxon>
        <taxon>Acanthomorphata</taxon>
        <taxon>Eupercaria</taxon>
        <taxon>Perciformes</taxon>
        <taxon>Notothenioidei</taxon>
        <taxon>Nototheniidae</taxon>
        <taxon>Dissostichus</taxon>
    </lineage>
</organism>
<feature type="non-terminal residue" evidence="1">
    <location>
        <position position="218"/>
    </location>
</feature>
<accession>A0A7J5XL48</accession>
<sequence length="218" mass="25577">MSPVRLKKSYYNNNPIIHNTIQICRQITKQFKLRALSFNVPLSSNPSFTPSIMDGTFDRWRELGVGSVGDLYIRGTFASFQQLQEKYGLARADFFRYLQVRHFVRTHLHDFETAIPDKLDHCLRDCLAETCNYGQVDIKKDWAKEFGKEIAEDTWDKACSLNARHCLIQFTMLHRLHYSKVKLHRIFPEVSPICEICEQSEADLLHSYVLCPKLQKFW</sequence>
<protein>
    <submittedName>
        <fullName evidence="1">Uncharacterized protein</fullName>
    </submittedName>
</protein>
<evidence type="ECO:0000313" key="1">
    <source>
        <dbReference type="EMBL" id="KAF3837804.1"/>
    </source>
</evidence>
<reference evidence="1 2" key="1">
    <citation type="submission" date="2020-03" db="EMBL/GenBank/DDBJ databases">
        <title>Dissostichus mawsoni Genome sequencing and assembly.</title>
        <authorList>
            <person name="Park H."/>
        </authorList>
    </citation>
    <scope>NUCLEOTIDE SEQUENCE [LARGE SCALE GENOMIC DNA]</scope>
    <source>
        <strain evidence="1">DM0001</strain>
        <tissue evidence="1">Muscle</tissue>
    </source>
</reference>
<dbReference type="AlphaFoldDB" id="A0A7J5XL48"/>
<dbReference type="Proteomes" id="UP000518266">
    <property type="component" value="Unassembled WGS sequence"/>
</dbReference>
<dbReference type="EMBL" id="JAAKFY010000022">
    <property type="protein sequence ID" value="KAF3837804.1"/>
    <property type="molecule type" value="Genomic_DNA"/>
</dbReference>
<comment type="caution">
    <text evidence="1">The sequence shown here is derived from an EMBL/GenBank/DDBJ whole genome shotgun (WGS) entry which is preliminary data.</text>
</comment>
<proteinExistence type="predicted"/>
<keyword evidence="2" id="KW-1185">Reference proteome</keyword>
<name>A0A7J5XL48_DISMA</name>
<evidence type="ECO:0000313" key="2">
    <source>
        <dbReference type="Proteomes" id="UP000518266"/>
    </source>
</evidence>
<gene>
    <name evidence="1" type="ORF">F7725_009572</name>
</gene>